<dbReference type="GO" id="GO:0051301">
    <property type="term" value="P:cell division"/>
    <property type="evidence" value="ECO:0007669"/>
    <property type="project" value="UniProtKB-UniRule"/>
</dbReference>
<dbReference type="Pfam" id="PF08286">
    <property type="entry name" value="Spc24"/>
    <property type="match status" value="1"/>
</dbReference>
<evidence type="ECO:0000256" key="2">
    <source>
        <dbReference type="ARBA" id="ARBA00022454"/>
    </source>
</evidence>
<comment type="similarity">
    <text evidence="1 10">Belongs to the SPC24 family.</text>
</comment>
<feature type="coiled-coil region" evidence="11">
    <location>
        <begin position="97"/>
        <end position="124"/>
    </location>
</feature>
<dbReference type="GO" id="GO:0008017">
    <property type="term" value="F:microtubule binding"/>
    <property type="evidence" value="ECO:0007669"/>
    <property type="project" value="TreeGrafter"/>
</dbReference>
<name>A0A292PPP5_9PEZI</name>
<sequence>MVLLDEAPEFLIHEVLSNFNISSDMHSLTRINETLARISSEREKTQDDSRATLRALSRKMEISKQSMEATASAAGRREHGANMLRLDREKFALAKGINELESCAHGLEGQLARLKEELEQVDGEDPMQSALVGAEDGTLLKLKVYRSLGIDLQEDGAAGYSKAVISEFSLPPDLGGMVLIAFLFPQETLQRAMYTSSISRESSHISFMQITFGMFCNFFGPLEGLFFCFLVSSVFLRD</sequence>
<comment type="function">
    <text evidence="10">Acts as a component of the essential kinetochore-associated NDC80 complex, which is required for chromosome segregation and spindle checkpoint activity.</text>
</comment>
<dbReference type="PANTHER" id="PTHR22142">
    <property type="match status" value="1"/>
</dbReference>
<gene>
    <name evidence="13" type="ORF">GSTUAT00006808001</name>
</gene>
<evidence type="ECO:0000313" key="14">
    <source>
        <dbReference type="Proteomes" id="UP001412239"/>
    </source>
</evidence>
<keyword evidence="9 10" id="KW-0137">Centromere</keyword>
<evidence type="ECO:0000256" key="9">
    <source>
        <dbReference type="ARBA" id="ARBA00023328"/>
    </source>
</evidence>
<evidence type="ECO:0000256" key="7">
    <source>
        <dbReference type="ARBA" id="ARBA00023242"/>
    </source>
</evidence>
<proteinExistence type="inferred from homology"/>
<protein>
    <recommendedName>
        <fullName evidence="10">Kinetochore protein Spc24</fullName>
    </recommendedName>
</protein>
<keyword evidence="6 11" id="KW-0175">Coiled coil</keyword>
<accession>A0A292PPP5</accession>
<feature type="transmembrane region" description="Helical" evidence="12">
    <location>
        <begin position="212"/>
        <end position="236"/>
    </location>
</feature>
<evidence type="ECO:0000256" key="8">
    <source>
        <dbReference type="ARBA" id="ARBA00023306"/>
    </source>
</evidence>
<evidence type="ECO:0000256" key="3">
    <source>
        <dbReference type="ARBA" id="ARBA00022618"/>
    </source>
</evidence>
<keyword evidence="7 10" id="KW-0539">Nucleus</keyword>
<organism evidence="13 14">
    <name type="scientific">Tuber aestivum</name>
    <name type="common">summer truffle</name>
    <dbReference type="NCBI Taxonomy" id="59557"/>
    <lineage>
        <taxon>Eukaryota</taxon>
        <taxon>Fungi</taxon>
        <taxon>Dikarya</taxon>
        <taxon>Ascomycota</taxon>
        <taxon>Pezizomycotina</taxon>
        <taxon>Pezizomycetes</taxon>
        <taxon>Pezizales</taxon>
        <taxon>Tuberaceae</taxon>
        <taxon>Tuber</taxon>
    </lineage>
</organism>
<keyword evidence="2 10" id="KW-0158">Chromosome</keyword>
<comment type="subcellular location">
    <subcellularLocation>
        <location evidence="10">Nucleus</location>
    </subcellularLocation>
    <subcellularLocation>
        <location evidence="10">Chromosome</location>
        <location evidence="10">Centromere</location>
        <location evidence="10">Kinetochore</location>
    </subcellularLocation>
</comment>
<keyword evidence="12" id="KW-0812">Transmembrane</keyword>
<keyword evidence="14" id="KW-1185">Reference proteome</keyword>
<keyword evidence="3 10" id="KW-0132">Cell division</keyword>
<evidence type="ECO:0000256" key="10">
    <source>
        <dbReference type="RuleBase" id="RU368011"/>
    </source>
</evidence>
<reference evidence="13" key="1">
    <citation type="submission" date="2015-10" db="EMBL/GenBank/DDBJ databases">
        <authorList>
            <person name="Regsiter A."/>
            <person name="william w."/>
        </authorList>
    </citation>
    <scope>NUCLEOTIDE SEQUENCE</scope>
    <source>
        <strain evidence="13">Montdore</strain>
    </source>
</reference>
<dbReference type="InterPro" id="IPR013252">
    <property type="entry name" value="Ndc80_Spc24"/>
</dbReference>
<keyword evidence="12" id="KW-0472">Membrane</keyword>
<dbReference type="GO" id="GO:0005634">
    <property type="term" value="C:nucleus"/>
    <property type="evidence" value="ECO:0007669"/>
    <property type="project" value="UniProtKB-SubCell"/>
</dbReference>
<comment type="subunit">
    <text evidence="10">Component of the NDC80 complex.</text>
</comment>
<evidence type="ECO:0000256" key="4">
    <source>
        <dbReference type="ARBA" id="ARBA00022776"/>
    </source>
</evidence>
<keyword evidence="5 10" id="KW-0995">Kinetochore</keyword>
<dbReference type="GO" id="GO:0031262">
    <property type="term" value="C:Ndc80 complex"/>
    <property type="evidence" value="ECO:0007669"/>
    <property type="project" value="TreeGrafter"/>
</dbReference>
<keyword evidence="12" id="KW-1133">Transmembrane helix</keyword>
<evidence type="ECO:0000313" key="13">
    <source>
        <dbReference type="EMBL" id="CUS09094.1"/>
    </source>
</evidence>
<dbReference type="CDD" id="cd11565">
    <property type="entry name" value="RWD_Spc24"/>
    <property type="match status" value="1"/>
</dbReference>
<evidence type="ECO:0000256" key="5">
    <source>
        <dbReference type="ARBA" id="ARBA00022838"/>
    </source>
</evidence>
<keyword evidence="8 10" id="KW-0131">Cell cycle</keyword>
<evidence type="ECO:0000256" key="1">
    <source>
        <dbReference type="ARBA" id="ARBA00007804"/>
    </source>
</evidence>
<dbReference type="PANTHER" id="PTHR22142:SF2">
    <property type="entry name" value="KINETOCHORE PROTEIN SPC24"/>
    <property type="match status" value="1"/>
</dbReference>
<dbReference type="EMBL" id="LN891098">
    <property type="protein sequence ID" value="CUS09094.1"/>
    <property type="molecule type" value="Genomic_DNA"/>
</dbReference>
<evidence type="ECO:0000256" key="6">
    <source>
        <dbReference type="ARBA" id="ARBA00023054"/>
    </source>
</evidence>
<evidence type="ECO:0000256" key="12">
    <source>
        <dbReference type="SAM" id="Phobius"/>
    </source>
</evidence>
<evidence type="ECO:0000256" key="11">
    <source>
        <dbReference type="SAM" id="Coils"/>
    </source>
</evidence>
<dbReference type="Proteomes" id="UP001412239">
    <property type="component" value="Unassembled WGS sequence"/>
</dbReference>
<dbReference type="AlphaFoldDB" id="A0A292PPP5"/>
<keyword evidence="4 10" id="KW-0498">Mitosis</keyword>
<dbReference type="GO" id="GO:0007059">
    <property type="term" value="P:chromosome segregation"/>
    <property type="evidence" value="ECO:0007669"/>
    <property type="project" value="TreeGrafter"/>
</dbReference>